<feature type="non-terminal residue" evidence="2">
    <location>
        <position position="383"/>
    </location>
</feature>
<proteinExistence type="predicted"/>
<feature type="region of interest" description="Disordered" evidence="1">
    <location>
        <begin position="287"/>
        <end position="355"/>
    </location>
</feature>
<name>A0AAV2S5Y4_MEGNR</name>
<evidence type="ECO:0000313" key="3">
    <source>
        <dbReference type="Proteomes" id="UP001497623"/>
    </source>
</evidence>
<protein>
    <submittedName>
        <fullName evidence="2">Uncharacterized protein</fullName>
    </submittedName>
</protein>
<feature type="compositionally biased region" description="Basic and acidic residues" evidence="1">
    <location>
        <begin position="57"/>
        <end position="94"/>
    </location>
</feature>
<feature type="compositionally biased region" description="Low complexity" evidence="1">
    <location>
        <begin position="188"/>
        <end position="201"/>
    </location>
</feature>
<dbReference type="AlphaFoldDB" id="A0AAV2S5Y4"/>
<organism evidence="2 3">
    <name type="scientific">Meganyctiphanes norvegica</name>
    <name type="common">Northern krill</name>
    <name type="synonym">Thysanopoda norvegica</name>
    <dbReference type="NCBI Taxonomy" id="48144"/>
    <lineage>
        <taxon>Eukaryota</taxon>
        <taxon>Metazoa</taxon>
        <taxon>Ecdysozoa</taxon>
        <taxon>Arthropoda</taxon>
        <taxon>Crustacea</taxon>
        <taxon>Multicrustacea</taxon>
        <taxon>Malacostraca</taxon>
        <taxon>Eumalacostraca</taxon>
        <taxon>Eucarida</taxon>
        <taxon>Euphausiacea</taxon>
        <taxon>Euphausiidae</taxon>
        <taxon>Meganyctiphanes</taxon>
    </lineage>
</organism>
<accession>A0AAV2S5Y4</accession>
<feature type="compositionally biased region" description="Basic and acidic residues" evidence="1">
    <location>
        <begin position="112"/>
        <end position="144"/>
    </location>
</feature>
<feature type="compositionally biased region" description="Low complexity" evidence="1">
    <location>
        <begin position="236"/>
        <end position="246"/>
    </location>
</feature>
<evidence type="ECO:0000313" key="2">
    <source>
        <dbReference type="EMBL" id="CAL4162001.1"/>
    </source>
</evidence>
<feature type="region of interest" description="Disordered" evidence="1">
    <location>
        <begin position="52"/>
        <end position="246"/>
    </location>
</feature>
<keyword evidence="3" id="KW-1185">Reference proteome</keyword>
<gene>
    <name evidence="2" type="ORF">MNOR_LOCUS32742</name>
</gene>
<dbReference type="EMBL" id="CAXKWB010045198">
    <property type="protein sequence ID" value="CAL4162001.1"/>
    <property type="molecule type" value="Genomic_DNA"/>
</dbReference>
<sequence length="383" mass="43919">MDASNEFKVYISRDSQERLKNRAVPVINKVFSPSHFMLAQRKTSLYKAMSGVSFQDAEEKSRKTSSGSKEHKKSESRSASVERDKSYINYKNDKANLGSSSQNTSQSSQEYKSYDALRHYRGLPDEFSPHHESRRAQRGTSKDRQLRKHRSSLDSSGYHDRSPSYEQENGDRSRRSSSKEPKLKHRSSSSSAVRSRSVSASDNLKIVHQNTVHQNTDDNSDQQPPVRPPRTRSASRTRNSVVKSSSASAVIMTGIDRGRMTEDVIKLYRERHKEDIQVSAKEENSYKAKNIELRSRSRSRRRTEKQSEEEENTCRSRSRSFKNNDAGTKNKKDEPEGGYFSMEKDNKNENSPTLVDDYMENDKCIESIYVCPAINKQHSHLSK</sequence>
<feature type="compositionally biased region" description="Low complexity" evidence="1">
    <location>
        <begin position="99"/>
        <end position="109"/>
    </location>
</feature>
<dbReference type="Proteomes" id="UP001497623">
    <property type="component" value="Unassembled WGS sequence"/>
</dbReference>
<comment type="caution">
    <text evidence="2">The sequence shown here is derived from an EMBL/GenBank/DDBJ whole genome shotgun (WGS) entry which is preliminary data.</text>
</comment>
<feature type="compositionally biased region" description="Basic and acidic residues" evidence="1">
    <location>
        <begin position="157"/>
        <end position="181"/>
    </location>
</feature>
<reference evidence="2 3" key="1">
    <citation type="submission" date="2024-05" db="EMBL/GenBank/DDBJ databases">
        <authorList>
            <person name="Wallberg A."/>
        </authorList>
    </citation>
    <scope>NUCLEOTIDE SEQUENCE [LARGE SCALE GENOMIC DNA]</scope>
</reference>
<evidence type="ECO:0000256" key="1">
    <source>
        <dbReference type="SAM" id="MobiDB-lite"/>
    </source>
</evidence>